<keyword evidence="1" id="KW-0732">Signal</keyword>
<protein>
    <submittedName>
        <fullName evidence="2">Uncharacterized protein</fullName>
    </submittedName>
</protein>
<reference evidence="2 3" key="1">
    <citation type="submission" date="2018-03" db="EMBL/GenBank/DDBJ databases">
        <authorList>
            <person name="Guldener U."/>
        </authorList>
    </citation>
    <scope>NUCLEOTIDE SEQUENCE [LARGE SCALE GENOMIC DNA]</scope>
    <source>
        <strain evidence="2 3">DAOM196992</strain>
    </source>
</reference>
<keyword evidence="3" id="KW-1185">Reference proteome</keyword>
<evidence type="ECO:0000313" key="2">
    <source>
        <dbReference type="EMBL" id="SPO40864.1"/>
    </source>
</evidence>
<accession>A0A5C3F8R8</accession>
<feature type="signal peptide" evidence="1">
    <location>
        <begin position="1"/>
        <end position="22"/>
    </location>
</feature>
<name>A0A5C3F8R8_9BASI</name>
<dbReference type="AlphaFoldDB" id="A0A5C3F8R8"/>
<organism evidence="2 3">
    <name type="scientific">Pseudozyma flocculosa</name>
    <dbReference type="NCBI Taxonomy" id="84751"/>
    <lineage>
        <taxon>Eukaryota</taxon>
        <taxon>Fungi</taxon>
        <taxon>Dikarya</taxon>
        <taxon>Basidiomycota</taxon>
        <taxon>Ustilaginomycotina</taxon>
        <taxon>Ustilaginomycetes</taxon>
        <taxon>Ustilaginales</taxon>
        <taxon>Ustilaginaceae</taxon>
        <taxon>Pseudozyma</taxon>
    </lineage>
</organism>
<evidence type="ECO:0000256" key="1">
    <source>
        <dbReference type="SAM" id="SignalP"/>
    </source>
</evidence>
<dbReference type="EMBL" id="OOIP01000023">
    <property type="protein sequence ID" value="SPO40864.1"/>
    <property type="molecule type" value="Genomic_DNA"/>
</dbReference>
<sequence length="118" mass="12596">MQITAAFLFLSGLLSASSCGTAAWPYGNFYVNSQGSLDVFCFEAVRPMGAINWALTIDGHSITRPHPNMDCAVPDPGSQAAQAVDVFKKGKGDVTRYGIIYNGKGPVTDFRAVSPIHN</sequence>
<evidence type="ECO:0000313" key="3">
    <source>
        <dbReference type="Proteomes" id="UP000323386"/>
    </source>
</evidence>
<dbReference type="Proteomes" id="UP000323386">
    <property type="component" value="Unassembled WGS sequence"/>
</dbReference>
<feature type="chain" id="PRO_5023129058" evidence="1">
    <location>
        <begin position="23"/>
        <end position="118"/>
    </location>
</feature>
<proteinExistence type="predicted"/>
<gene>
    <name evidence="2" type="ORF">PSFLO_06346</name>
</gene>